<feature type="transmembrane region" description="Helical" evidence="1">
    <location>
        <begin position="75"/>
        <end position="95"/>
    </location>
</feature>
<evidence type="ECO:0000256" key="1">
    <source>
        <dbReference type="SAM" id="Phobius"/>
    </source>
</evidence>
<reference evidence="2" key="1">
    <citation type="journal article" date="2015" name="Nature">
        <title>Complex archaea that bridge the gap between prokaryotes and eukaryotes.</title>
        <authorList>
            <person name="Spang A."/>
            <person name="Saw J.H."/>
            <person name="Jorgensen S.L."/>
            <person name="Zaremba-Niedzwiedzka K."/>
            <person name="Martijn J."/>
            <person name="Lind A.E."/>
            <person name="van Eijk R."/>
            <person name="Schleper C."/>
            <person name="Guy L."/>
            <person name="Ettema T.J."/>
        </authorList>
    </citation>
    <scope>NUCLEOTIDE SEQUENCE</scope>
</reference>
<protein>
    <recommendedName>
        <fullName evidence="3">ABC-2 type transporter domain-containing protein</fullName>
    </recommendedName>
</protein>
<dbReference type="AlphaFoldDB" id="A0A0F9AM66"/>
<dbReference type="GO" id="GO:0005886">
    <property type="term" value="C:plasma membrane"/>
    <property type="evidence" value="ECO:0007669"/>
    <property type="project" value="UniProtKB-SubCell"/>
</dbReference>
<accession>A0A0F9AM66</accession>
<comment type="caution">
    <text evidence="2">The sequence shown here is derived from an EMBL/GenBank/DDBJ whole genome shotgun (WGS) entry which is preliminary data.</text>
</comment>
<evidence type="ECO:0000313" key="2">
    <source>
        <dbReference type="EMBL" id="KKL10495.1"/>
    </source>
</evidence>
<feature type="transmembrane region" description="Helical" evidence="1">
    <location>
        <begin position="101"/>
        <end position="120"/>
    </location>
</feature>
<dbReference type="GO" id="GO:0140359">
    <property type="term" value="F:ABC-type transporter activity"/>
    <property type="evidence" value="ECO:0007669"/>
    <property type="project" value="InterPro"/>
</dbReference>
<proteinExistence type="predicted"/>
<organism evidence="2">
    <name type="scientific">marine sediment metagenome</name>
    <dbReference type="NCBI Taxonomy" id="412755"/>
    <lineage>
        <taxon>unclassified sequences</taxon>
        <taxon>metagenomes</taxon>
        <taxon>ecological metagenomes</taxon>
    </lineage>
</organism>
<name>A0A0F9AM66_9ZZZZ</name>
<keyword evidence="1" id="KW-1133">Transmembrane helix</keyword>
<feature type="transmembrane region" description="Helical" evidence="1">
    <location>
        <begin position="174"/>
        <end position="193"/>
    </location>
</feature>
<gene>
    <name evidence="2" type="ORF">LCGC14_2555250</name>
</gene>
<keyword evidence="1" id="KW-0472">Membrane</keyword>
<dbReference type="EMBL" id="LAZR01042040">
    <property type="protein sequence ID" value="KKL10495.1"/>
    <property type="molecule type" value="Genomic_DNA"/>
</dbReference>
<dbReference type="Pfam" id="PF12679">
    <property type="entry name" value="ABC2_membrane_2"/>
    <property type="match status" value="1"/>
</dbReference>
<sequence length="198" mass="22209">MPMASMISMKIFSRDHEDGSLVLFLSRSVFRWQYVLGRISGTWALCLVFMFILHLTIFLTVWAKTGTIISGYLTASLVCSINLLFVIACVCFLSLFMPDFISALFTMGILFVGFISDGGYQVINSAIVRSAVPSSVDLGPALWRVLYPKVFMVQAYADAIISKSEFHNMGPFHPLLNLSFFILLIMTLMLGCFNRKEI</sequence>
<keyword evidence="1" id="KW-0812">Transmembrane</keyword>
<feature type="transmembrane region" description="Helical" evidence="1">
    <location>
        <begin position="41"/>
        <end position="63"/>
    </location>
</feature>
<evidence type="ECO:0008006" key="3">
    <source>
        <dbReference type="Google" id="ProtNLM"/>
    </source>
</evidence>